<feature type="compositionally biased region" description="Low complexity" evidence="1">
    <location>
        <begin position="410"/>
        <end position="435"/>
    </location>
</feature>
<dbReference type="InterPro" id="IPR026870">
    <property type="entry name" value="Zinc_ribbon_dom"/>
</dbReference>
<name>A0A0A0UWA6_BIFBR</name>
<accession>A0A0A0UWA6</accession>
<keyword evidence="2" id="KW-0812">Transmembrane</keyword>
<evidence type="ECO:0000256" key="1">
    <source>
        <dbReference type="SAM" id="MobiDB-lite"/>
    </source>
</evidence>
<evidence type="ECO:0000313" key="4">
    <source>
        <dbReference type="EMBL" id="AIW55084.1"/>
    </source>
</evidence>
<organism evidence="4">
    <name type="scientific">Bifidobacterium breve</name>
    <dbReference type="NCBI Taxonomy" id="1685"/>
    <lineage>
        <taxon>Bacteria</taxon>
        <taxon>Bacillati</taxon>
        <taxon>Actinomycetota</taxon>
        <taxon>Actinomycetes</taxon>
        <taxon>Bifidobacteriales</taxon>
        <taxon>Bifidobacteriaceae</taxon>
        <taxon>Bifidobacterium</taxon>
    </lineage>
</organism>
<proteinExistence type="predicted"/>
<feature type="transmembrane region" description="Helical" evidence="2">
    <location>
        <begin position="78"/>
        <end position="100"/>
    </location>
</feature>
<keyword evidence="2" id="KW-1133">Transmembrane helix</keyword>
<evidence type="ECO:0000259" key="3">
    <source>
        <dbReference type="Pfam" id="PF13240"/>
    </source>
</evidence>
<feature type="transmembrane region" description="Helical" evidence="2">
    <location>
        <begin position="45"/>
        <end position="66"/>
    </location>
</feature>
<dbReference type="AlphaFoldDB" id="A0A0A0UWA6"/>
<evidence type="ECO:0000256" key="2">
    <source>
        <dbReference type="SAM" id="Phobius"/>
    </source>
</evidence>
<dbReference type="EMBL" id="KM406416">
    <property type="protein sequence ID" value="AIW55084.1"/>
    <property type="molecule type" value="Genomic_DNA"/>
</dbReference>
<feature type="domain" description="Zinc-ribbon" evidence="3">
    <location>
        <begin position="450"/>
        <end position="472"/>
    </location>
</feature>
<reference evidence="4" key="1">
    <citation type="journal article" date="2015" name="Appl. Environ. Microbiol.">
        <title>Discovery of a conjugative megaplasmid in Bifidobacterium breve.</title>
        <authorList>
            <person name="Bottacini F."/>
            <person name="O'Connell Motherway M."/>
            <person name="Casey E."/>
            <person name="McDonnell B."/>
            <person name="Mahony J."/>
            <person name="Ventura M."/>
            <person name="van Sinderen D."/>
        </authorList>
    </citation>
    <scope>NUCLEOTIDE SEQUENCE</scope>
    <source>
        <strain evidence="4">JCM 7017</strain>
        <plasmid evidence="4">megaplasmid pMP7017</plasmid>
    </source>
</reference>
<keyword evidence="2" id="KW-0472">Membrane</keyword>
<dbReference type="RefSeq" id="WP_052791108.1">
    <property type="nucleotide sequence ID" value="NZ_KM406416.1"/>
</dbReference>
<feature type="transmembrane region" description="Helical" evidence="2">
    <location>
        <begin position="12"/>
        <end position="38"/>
    </location>
</feature>
<feature type="region of interest" description="Disordered" evidence="1">
    <location>
        <begin position="410"/>
        <end position="453"/>
    </location>
</feature>
<sequence length="473" mass="51145">MLAQQNTGHLDPFFMSLNVIGFLAIIITLAIVGIGSLFKDRSHRIGCLAIGIPGAVIAALGINYAVNPFTGTSVTTATGAIAFIQLLIGIFVAYIGILIMKGALTDQEEKTPAKTSHVIIDTKTELDNVGRKYNLIAAMKGEPECEGWYLVDHDNGGDPDPLLEAIQSVDLEHERECGYLYGDPGSGLDSSSFDDTAVQSGQRGESNLAKIISYSKLEVISFWSLYGLNEERKPINADIDCVLVGIDSQQQVHAWFVDAKNYKGGADTKYVNMDVKTLVRFSISQRALIKGAGGKPYIHLTKNMAMQKANWQSTLTSYHIQAEWLICMTPAGHNGTPDVSEATWPGGIRVVTPEQLVAEIRAIDLLPIDNIPQNVFEVFGSSVKMRAIREHKNVPLTPDVPRITQKTATPTATVAETAPQPAPASPATVAPNANTMQQPDEPEPAARPNYCPNCGQKLEETTNFCPNCGKPVA</sequence>
<dbReference type="Pfam" id="PF13240">
    <property type="entry name" value="Zn_Ribbon_1"/>
    <property type="match status" value="1"/>
</dbReference>
<geneLocation type="plasmid" evidence="4">
    <name>megaplasmid pMP7017</name>
</geneLocation>
<gene>
    <name evidence="4" type="ORF">B7017_p0031</name>
</gene>
<protein>
    <submittedName>
        <fullName evidence="4">Ftsk solute binding protein, Zinc ribbon domain</fullName>
    </submittedName>
</protein>
<keyword evidence="4" id="KW-0614">Plasmid</keyword>